<feature type="transmembrane region" description="Helical" evidence="2">
    <location>
        <begin position="167"/>
        <end position="191"/>
    </location>
</feature>
<keyword evidence="2" id="KW-0812">Transmembrane</keyword>
<gene>
    <name evidence="3" type="ORF">DF222_04735</name>
</gene>
<keyword evidence="2" id="KW-1133">Transmembrane helix</keyword>
<protein>
    <submittedName>
        <fullName evidence="3">DUF3043 domain-containing protein</fullName>
    </submittedName>
</protein>
<accession>A0A2U1T7B2</accession>
<keyword evidence="2" id="KW-0472">Membrane</keyword>
<feature type="compositionally biased region" description="Basic and acidic residues" evidence="1">
    <location>
        <begin position="1"/>
        <end position="11"/>
    </location>
</feature>
<reference evidence="4" key="1">
    <citation type="submission" date="2018-04" db="EMBL/GenBank/DDBJ databases">
        <authorList>
            <person name="Liu S."/>
            <person name="Wang Z."/>
            <person name="Li J."/>
        </authorList>
    </citation>
    <scope>NUCLEOTIDE SEQUENCE [LARGE SCALE GENOMIC DNA]</scope>
    <source>
        <strain evidence="4">2189</strain>
    </source>
</reference>
<dbReference type="Pfam" id="PF11241">
    <property type="entry name" value="DUF3043"/>
    <property type="match status" value="1"/>
</dbReference>
<comment type="caution">
    <text evidence="3">The sequence shown here is derived from an EMBL/GenBank/DDBJ whole genome shotgun (WGS) entry which is preliminary data.</text>
</comment>
<dbReference type="InterPro" id="IPR021403">
    <property type="entry name" value="DUF3043"/>
</dbReference>
<proteinExistence type="predicted"/>
<feature type="compositionally biased region" description="Basic and acidic residues" evidence="1">
    <location>
        <begin position="30"/>
        <end position="39"/>
    </location>
</feature>
<keyword evidence="4" id="KW-1185">Reference proteome</keyword>
<dbReference type="OrthoDB" id="5194448at2"/>
<name>A0A2U1T7B2_9CORY</name>
<dbReference type="KEGG" id="cyz:C3B44_03510"/>
<sequence length="238" mass="27754">MKFPWQKKDSESDADASGSTPASQLMGDEAVDKQEDKPLPKGYTPPKGRPTPTRREQEINRGVIRDPHALTAAQAGQRRKELKKSMSKQEWKEFKRKEREETRERNRIERERMDSGDERYLLARDRGDERRYVRHWVDSRRLFSNFFMPFAGVLLIALLISTISPDVYAILSMILWVAIVIFLIEAVIIGFRVNKAVRRKYPETTETGFRLGFYAWSRASQPRKWRTPRPQVAIGDTV</sequence>
<evidence type="ECO:0000313" key="4">
    <source>
        <dbReference type="Proteomes" id="UP000244989"/>
    </source>
</evidence>
<evidence type="ECO:0000313" key="3">
    <source>
        <dbReference type="EMBL" id="PWC01891.1"/>
    </source>
</evidence>
<feature type="region of interest" description="Disordered" evidence="1">
    <location>
        <begin position="1"/>
        <end position="105"/>
    </location>
</feature>
<dbReference type="EMBL" id="QEEZ01000007">
    <property type="protein sequence ID" value="PWC01891.1"/>
    <property type="molecule type" value="Genomic_DNA"/>
</dbReference>
<dbReference type="Proteomes" id="UP000244989">
    <property type="component" value="Unassembled WGS sequence"/>
</dbReference>
<evidence type="ECO:0000256" key="2">
    <source>
        <dbReference type="SAM" id="Phobius"/>
    </source>
</evidence>
<organism evidence="3 4">
    <name type="scientific">Corynebacterium yudongzhengii</name>
    <dbReference type="NCBI Taxonomy" id="2080740"/>
    <lineage>
        <taxon>Bacteria</taxon>
        <taxon>Bacillati</taxon>
        <taxon>Actinomycetota</taxon>
        <taxon>Actinomycetes</taxon>
        <taxon>Mycobacteriales</taxon>
        <taxon>Corynebacteriaceae</taxon>
        <taxon>Corynebacterium</taxon>
    </lineage>
</organism>
<feature type="compositionally biased region" description="Basic and acidic residues" evidence="1">
    <location>
        <begin position="83"/>
        <end position="105"/>
    </location>
</feature>
<evidence type="ECO:0000256" key="1">
    <source>
        <dbReference type="SAM" id="MobiDB-lite"/>
    </source>
</evidence>
<dbReference type="RefSeq" id="WP_108431156.1">
    <property type="nucleotide sequence ID" value="NZ_CP026947.1"/>
</dbReference>
<dbReference type="AlphaFoldDB" id="A0A2U1T7B2"/>
<feature type="compositionally biased region" description="Basic and acidic residues" evidence="1">
    <location>
        <begin position="53"/>
        <end position="68"/>
    </location>
</feature>
<feature type="transmembrane region" description="Helical" evidence="2">
    <location>
        <begin position="142"/>
        <end position="161"/>
    </location>
</feature>